<name>A0A371H966_MUCPR</name>
<dbReference type="PANTHER" id="PTHR31099:SF49">
    <property type="entry name" value="MYOSIN HEAVY CHAIN-LIKE PROTEIN"/>
    <property type="match status" value="1"/>
</dbReference>
<gene>
    <name evidence="3" type="ORF">CR513_17626</name>
</gene>
<evidence type="ECO:0000313" key="3">
    <source>
        <dbReference type="EMBL" id="RDX99324.1"/>
    </source>
</evidence>
<feature type="non-terminal residue" evidence="3">
    <location>
        <position position="1"/>
    </location>
</feature>
<evidence type="ECO:0000313" key="4">
    <source>
        <dbReference type="Proteomes" id="UP000257109"/>
    </source>
</evidence>
<proteinExistence type="predicted"/>
<reference evidence="3" key="1">
    <citation type="submission" date="2018-05" db="EMBL/GenBank/DDBJ databases">
        <title>Draft genome of Mucuna pruriens seed.</title>
        <authorList>
            <person name="Nnadi N.E."/>
            <person name="Vos R."/>
            <person name="Hasami M.H."/>
            <person name="Devisetty U.K."/>
            <person name="Aguiy J.C."/>
        </authorList>
    </citation>
    <scope>NUCLEOTIDE SEQUENCE [LARGE SCALE GENOMIC DNA]</scope>
    <source>
        <strain evidence="3">JCA_2017</strain>
    </source>
</reference>
<organism evidence="3 4">
    <name type="scientific">Mucuna pruriens</name>
    <name type="common">Velvet bean</name>
    <name type="synonym">Dolichos pruriens</name>
    <dbReference type="NCBI Taxonomy" id="157652"/>
    <lineage>
        <taxon>Eukaryota</taxon>
        <taxon>Viridiplantae</taxon>
        <taxon>Streptophyta</taxon>
        <taxon>Embryophyta</taxon>
        <taxon>Tracheophyta</taxon>
        <taxon>Spermatophyta</taxon>
        <taxon>Magnoliopsida</taxon>
        <taxon>eudicotyledons</taxon>
        <taxon>Gunneridae</taxon>
        <taxon>Pentapetalae</taxon>
        <taxon>rosids</taxon>
        <taxon>fabids</taxon>
        <taxon>Fabales</taxon>
        <taxon>Fabaceae</taxon>
        <taxon>Papilionoideae</taxon>
        <taxon>50 kb inversion clade</taxon>
        <taxon>NPAAA clade</taxon>
        <taxon>indigoferoid/millettioid clade</taxon>
        <taxon>Phaseoleae</taxon>
        <taxon>Mucuna</taxon>
    </lineage>
</organism>
<comment type="caution">
    <text evidence="3">The sequence shown here is derived from an EMBL/GenBank/DDBJ whole genome shotgun (WGS) entry which is preliminary data.</text>
</comment>
<sequence>MPHAGRGRMDEGEWAHPACYLSSVGILGYLNLSHLCFPRDYALRGAFQQSLPAQEFKNSETSAAVPSPYCFFGLYHTFPSDIPRICPLLGSRLDPRFLSFAGEVTRDLPGIHDQEARPSSSAVPVDDTPRRGDESSSSSCSREDYSFRVTYRDDKSDCMADGAYSWVDPEVLKISSVLKKSGSLLGMALAICRPRMWSVTVTACRTGEAVCMSSAEGSEPFFYLYDTLHSRLGVQLPFTSFERSVLRVLNVAPTQLHPNSWAFVRAFELLCEDLGKAPSLGVFFWFFTPRKMDRVGWMSLSNRPKRSLLRPFSESYKGFKNRFFRVAPQDPNSRLLVDGEGRQHFPLQWTRQPAVSVIVTSAELESWERTFVNELEDLPVYRCFDIIKGEEYSTKALAALWKRKKIQEQPAPPVVVEADAAPLSAAGPAGDPIISQEEASKSPSIFEVEVDVPPPSPILRTTTEDDCPSKRRHVEEDREEETSASLEVSAPQIPKSRPRLFKSFTHAADRTIASSSVEAEVDHIGLAGVCEVLQQYTAYSFALARVAEGKCANLVAKQSSWDDQRKVLEEEKLKLSSALADTERRLIKY</sequence>
<dbReference type="Pfam" id="PF04195">
    <property type="entry name" value="Transposase_28"/>
    <property type="match status" value="1"/>
</dbReference>
<dbReference type="OrthoDB" id="1321796at2759"/>
<feature type="region of interest" description="Disordered" evidence="1">
    <location>
        <begin position="111"/>
        <end position="141"/>
    </location>
</feature>
<protein>
    <recommendedName>
        <fullName evidence="2">Transposase (putative) gypsy type domain-containing protein</fullName>
    </recommendedName>
</protein>
<feature type="non-terminal residue" evidence="3">
    <location>
        <position position="589"/>
    </location>
</feature>
<keyword evidence="4" id="KW-1185">Reference proteome</keyword>
<feature type="region of interest" description="Disordered" evidence="1">
    <location>
        <begin position="453"/>
        <end position="491"/>
    </location>
</feature>
<accession>A0A371H966</accession>
<feature type="compositionally biased region" description="Basic and acidic residues" evidence="1">
    <location>
        <begin position="467"/>
        <end position="476"/>
    </location>
</feature>
<evidence type="ECO:0000256" key="1">
    <source>
        <dbReference type="SAM" id="MobiDB-lite"/>
    </source>
</evidence>
<dbReference type="Proteomes" id="UP000257109">
    <property type="component" value="Unassembled WGS sequence"/>
</dbReference>
<evidence type="ECO:0000259" key="2">
    <source>
        <dbReference type="Pfam" id="PF04195"/>
    </source>
</evidence>
<feature type="domain" description="Transposase (putative) gypsy type" evidence="2">
    <location>
        <begin position="232"/>
        <end position="288"/>
    </location>
</feature>
<dbReference type="AlphaFoldDB" id="A0A371H966"/>
<dbReference type="InterPro" id="IPR007321">
    <property type="entry name" value="Transposase_28"/>
</dbReference>
<dbReference type="EMBL" id="QJKJ01003257">
    <property type="protein sequence ID" value="RDX99324.1"/>
    <property type="molecule type" value="Genomic_DNA"/>
</dbReference>
<dbReference type="PANTHER" id="PTHR31099">
    <property type="entry name" value="OS06G0165300 PROTEIN"/>
    <property type="match status" value="1"/>
</dbReference>